<evidence type="ECO:0000313" key="2">
    <source>
        <dbReference type="EMBL" id="KAE9039156.1"/>
    </source>
</evidence>
<sequence>MPHLISVPPTQALAALAPVQVRATSADQMDFAACPIRHSPECYTDASISNQGALTPSKASPCE</sequence>
<dbReference type="AlphaFoldDB" id="A0A6A3MVE6"/>
<organism evidence="1 4">
    <name type="scientific">Phytophthora rubi</name>
    <dbReference type="NCBI Taxonomy" id="129364"/>
    <lineage>
        <taxon>Eukaryota</taxon>
        <taxon>Sar</taxon>
        <taxon>Stramenopiles</taxon>
        <taxon>Oomycota</taxon>
        <taxon>Peronosporomycetes</taxon>
        <taxon>Peronosporales</taxon>
        <taxon>Peronosporaceae</taxon>
        <taxon>Phytophthora</taxon>
    </lineage>
</organism>
<name>A0A6A3MVE6_9STRA</name>
<protein>
    <submittedName>
        <fullName evidence="1">Uncharacterized protein</fullName>
    </submittedName>
</protein>
<comment type="caution">
    <text evidence="1">The sequence shown here is derived from an EMBL/GenBank/DDBJ whole genome shotgun (WGS) entry which is preliminary data.</text>
</comment>
<accession>A0A6A3MVE6</accession>
<dbReference type="EMBL" id="QXFU01000378">
    <property type="protein sequence ID" value="KAE9035106.1"/>
    <property type="molecule type" value="Genomic_DNA"/>
</dbReference>
<proteinExistence type="predicted"/>
<dbReference type="OrthoDB" id="121390at2759"/>
<dbReference type="Proteomes" id="UP000429607">
    <property type="component" value="Unassembled WGS sequence"/>
</dbReference>
<dbReference type="Proteomes" id="UP000435112">
    <property type="component" value="Unassembled WGS sequence"/>
</dbReference>
<dbReference type="EMBL" id="QXFV01000386">
    <property type="protein sequence ID" value="KAE9039156.1"/>
    <property type="molecule type" value="Genomic_DNA"/>
</dbReference>
<evidence type="ECO:0000313" key="3">
    <source>
        <dbReference type="Proteomes" id="UP000429607"/>
    </source>
</evidence>
<reference evidence="3 4" key="1">
    <citation type="submission" date="2018-09" db="EMBL/GenBank/DDBJ databases">
        <title>Genomic investigation of the strawberry pathogen Phytophthora fragariae indicates pathogenicity is determined by transcriptional variation in three key races.</title>
        <authorList>
            <person name="Adams T.M."/>
            <person name="Armitage A.D."/>
            <person name="Sobczyk M.K."/>
            <person name="Bates H.J."/>
            <person name="Dunwell J.M."/>
            <person name="Nellist C.F."/>
            <person name="Harrison R.J."/>
        </authorList>
    </citation>
    <scope>NUCLEOTIDE SEQUENCE [LARGE SCALE GENOMIC DNA]</scope>
    <source>
        <strain evidence="2 3">SCRP249</strain>
        <strain evidence="1 4">SCRP324</strain>
    </source>
</reference>
<evidence type="ECO:0000313" key="1">
    <source>
        <dbReference type="EMBL" id="KAE9035106.1"/>
    </source>
</evidence>
<evidence type="ECO:0000313" key="4">
    <source>
        <dbReference type="Proteomes" id="UP000435112"/>
    </source>
</evidence>
<gene>
    <name evidence="2" type="ORF">PR001_g7636</name>
    <name evidence="1" type="ORF">PR002_g7759</name>
</gene>